<comment type="function">
    <text evidence="2">Endonuclease that specifically degrades the RNA of RNA-DNA hybrids.</text>
</comment>
<dbReference type="AlphaFoldDB" id="A0A445DPB3"/>
<reference evidence="12 13" key="1">
    <citation type="submission" date="2019-01" db="EMBL/GenBank/DDBJ databases">
        <title>Sequencing of cultivated peanut Arachis hypogaea provides insights into genome evolution and oil improvement.</title>
        <authorList>
            <person name="Chen X."/>
        </authorList>
    </citation>
    <scope>NUCLEOTIDE SEQUENCE [LARGE SCALE GENOMIC DNA]</scope>
    <source>
        <strain evidence="13">cv. Fuhuasheng</strain>
        <tissue evidence="12">Leaves</tissue>
    </source>
</reference>
<dbReference type="InterPro" id="IPR011320">
    <property type="entry name" value="RNase_H1_N"/>
</dbReference>
<keyword evidence="8" id="KW-0255">Endonuclease</keyword>
<evidence type="ECO:0000256" key="1">
    <source>
        <dbReference type="ARBA" id="ARBA00001946"/>
    </source>
</evidence>
<organism evidence="12 13">
    <name type="scientific">Arachis hypogaea</name>
    <name type="common">Peanut</name>
    <dbReference type="NCBI Taxonomy" id="3818"/>
    <lineage>
        <taxon>Eukaryota</taxon>
        <taxon>Viridiplantae</taxon>
        <taxon>Streptophyta</taxon>
        <taxon>Embryophyta</taxon>
        <taxon>Tracheophyta</taxon>
        <taxon>Spermatophyta</taxon>
        <taxon>Magnoliopsida</taxon>
        <taxon>eudicotyledons</taxon>
        <taxon>Gunneridae</taxon>
        <taxon>Pentapetalae</taxon>
        <taxon>rosids</taxon>
        <taxon>fabids</taxon>
        <taxon>Fabales</taxon>
        <taxon>Fabaceae</taxon>
        <taxon>Papilionoideae</taxon>
        <taxon>50 kb inversion clade</taxon>
        <taxon>dalbergioids sensu lato</taxon>
        <taxon>Dalbergieae</taxon>
        <taxon>Pterocarpus clade</taxon>
        <taxon>Arachis</taxon>
    </lineage>
</organism>
<dbReference type="EMBL" id="SDMP01000003">
    <property type="protein sequence ID" value="RYR65012.1"/>
    <property type="molecule type" value="Genomic_DNA"/>
</dbReference>
<keyword evidence="13" id="KW-1185">Reference proteome</keyword>
<evidence type="ECO:0000313" key="12">
    <source>
        <dbReference type="EMBL" id="RYR65012.1"/>
    </source>
</evidence>
<accession>A0A445DPB3</accession>
<sequence>MLMATEAGRFPFYAVRRGRVPGIYKSWEECEHQVKGFRNNEHRGFHDLLEALAWLRSAASPPARRPTPHAQPLRRRPSKLLEGAFCSLRSSQKVSSVVMAAENLDCGDGSGGSNPTGVTVEDMGTDDRFVYLEDMELMLMRACSFLQIGSPLFVPQEINTNDERVMFGFTVVLPHNSRGIDLVAHGPLCYEERVARQEVSFTMLDKILVATGYTIHDYNYRILSRVKESLNQSRAEEVGRLWERIRILEKENEELSGQIEMFGEMLEE</sequence>
<evidence type="ECO:0000256" key="2">
    <source>
        <dbReference type="ARBA" id="ARBA00004065"/>
    </source>
</evidence>
<gene>
    <name evidence="12" type="ORF">Ahy_A03g011014</name>
</gene>
<keyword evidence="9" id="KW-0378">Hydrolase</keyword>
<keyword evidence="10" id="KW-0460">Magnesium</keyword>
<dbReference type="GO" id="GO:0046872">
    <property type="term" value="F:metal ion binding"/>
    <property type="evidence" value="ECO:0007669"/>
    <property type="project" value="UniProtKB-KW"/>
</dbReference>
<dbReference type="FunFam" id="3.40.970.10:FF:000002">
    <property type="entry name" value="Ribonuclease H"/>
    <property type="match status" value="1"/>
</dbReference>
<dbReference type="Pfam" id="PF01693">
    <property type="entry name" value="Cauli_VI"/>
    <property type="match status" value="1"/>
</dbReference>
<evidence type="ECO:0000313" key="13">
    <source>
        <dbReference type="Proteomes" id="UP000289738"/>
    </source>
</evidence>
<evidence type="ECO:0000256" key="4">
    <source>
        <dbReference type="ARBA" id="ARBA00012180"/>
    </source>
</evidence>
<feature type="domain" description="Ribonuclease H1 N-terminal" evidence="11">
    <location>
        <begin position="11"/>
        <end position="54"/>
    </location>
</feature>
<dbReference type="Gene3D" id="3.40.970.10">
    <property type="entry name" value="Ribonuclease H1, N-terminal domain"/>
    <property type="match status" value="1"/>
</dbReference>
<dbReference type="Proteomes" id="UP000289738">
    <property type="component" value="Chromosome A03"/>
</dbReference>
<dbReference type="STRING" id="3818.A0A445DPB3"/>
<keyword evidence="6" id="KW-0540">Nuclease</keyword>
<dbReference type="InterPro" id="IPR009027">
    <property type="entry name" value="Ribosomal_bL9/RNase_H1_N"/>
</dbReference>
<comment type="caution">
    <text evidence="12">The sequence shown here is derived from an EMBL/GenBank/DDBJ whole genome shotgun (WGS) entry which is preliminary data.</text>
</comment>
<evidence type="ECO:0000256" key="9">
    <source>
        <dbReference type="ARBA" id="ARBA00022801"/>
    </source>
</evidence>
<keyword evidence="7" id="KW-0479">Metal-binding</keyword>
<evidence type="ECO:0000256" key="5">
    <source>
        <dbReference type="ARBA" id="ARBA00017721"/>
    </source>
</evidence>
<evidence type="ECO:0000256" key="7">
    <source>
        <dbReference type="ARBA" id="ARBA00022723"/>
    </source>
</evidence>
<dbReference type="EC" id="3.1.26.4" evidence="4"/>
<evidence type="ECO:0000259" key="11">
    <source>
        <dbReference type="Pfam" id="PF01693"/>
    </source>
</evidence>
<dbReference type="GO" id="GO:0004523">
    <property type="term" value="F:RNA-DNA hybrid ribonuclease activity"/>
    <property type="evidence" value="ECO:0007669"/>
    <property type="project" value="UniProtKB-EC"/>
</dbReference>
<protein>
    <recommendedName>
        <fullName evidence="5">Ribonuclease H</fullName>
        <ecNumber evidence="4">3.1.26.4</ecNumber>
    </recommendedName>
</protein>
<evidence type="ECO:0000256" key="10">
    <source>
        <dbReference type="ARBA" id="ARBA00022842"/>
    </source>
</evidence>
<dbReference type="InterPro" id="IPR037056">
    <property type="entry name" value="RNase_H1_N_sf"/>
</dbReference>
<name>A0A445DPB3_ARAHY</name>
<evidence type="ECO:0000256" key="8">
    <source>
        <dbReference type="ARBA" id="ARBA00022759"/>
    </source>
</evidence>
<evidence type="ECO:0000256" key="6">
    <source>
        <dbReference type="ARBA" id="ARBA00022722"/>
    </source>
</evidence>
<dbReference type="SUPFAM" id="SSF55658">
    <property type="entry name" value="L9 N-domain-like"/>
    <property type="match status" value="1"/>
</dbReference>
<evidence type="ECO:0000256" key="3">
    <source>
        <dbReference type="ARBA" id="ARBA00005300"/>
    </source>
</evidence>
<comment type="similarity">
    <text evidence="3">Belongs to the RNase H family.</text>
</comment>
<comment type="cofactor">
    <cofactor evidence="1">
        <name>Mg(2+)</name>
        <dbReference type="ChEBI" id="CHEBI:18420"/>
    </cofactor>
</comment>
<proteinExistence type="inferred from homology"/>